<accession>A0A6S7D6I5</accession>
<evidence type="ECO:0000313" key="3">
    <source>
        <dbReference type="Proteomes" id="UP000494115"/>
    </source>
</evidence>
<keyword evidence="3" id="KW-1185">Reference proteome</keyword>
<feature type="domain" description="Zinc-ribbon" evidence="1">
    <location>
        <begin position="3"/>
        <end position="24"/>
    </location>
</feature>
<evidence type="ECO:0000259" key="1">
    <source>
        <dbReference type="Pfam" id="PF13240"/>
    </source>
</evidence>
<reference evidence="2 3" key="1">
    <citation type="submission" date="2020-04" db="EMBL/GenBank/DDBJ databases">
        <authorList>
            <person name="De Canck E."/>
        </authorList>
    </citation>
    <scope>NUCLEOTIDE SEQUENCE [LARGE SCALE GENOMIC DNA]</scope>
    <source>
        <strain evidence="2 3">LMG 28138</strain>
    </source>
</reference>
<dbReference type="EMBL" id="CADIKM010000026">
    <property type="protein sequence ID" value="CAB3797422.1"/>
    <property type="molecule type" value="Genomic_DNA"/>
</dbReference>
<name>A0A6S7D6I5_9BURK</name>
<organism evidence="2 3">
    <name type="scientific">Pararobbsia alpina</name>
    <dbReference type="NCBI Taxonomy" id="621374"/>
    <lineage>
        <taxon>Bacteria</taxon>
        <taxon>Pseudomonadati</taxon>
        <taxon>Pseudomonadota</taxon>
        <taxon>Betaproteobacteria</taxon>
        <taxon>Burkholderiales</taxon>
        <taxon>Burkholderiaceae</taxon>
        <taxon>Pararobbsia</taxon>
    </lineage>
</organism>
<sequence>MECTQCGTDNGAQSKFCTKCGAPLAAAHNQTPIWNPLTVTSLSFVFTPIFSSDLQTSNWRSLGQPERAASSKVWFYVKQAYQSEMQIRSGGVFGVKPLLNPA</sequence>
<dbReference type="AlphaFoldDB" id="A0A6S7D6I5"/>
<dbReference type="Pfam" id="PF13240">
    <property type="entry name" value="Zn_Ribbon_1"/>
    <property type="match status" value="1"/>
</dbReference>
<dbReference type="RefSeq" id="WP_175106768.1">
    <property type="nucleotide sequence ID" value="NZ_CADIKM010000026.1"/>
</dbReference>
<gene>
    <name evidence="2" type="ORF">LMG28138_04243</name>
</gene>
<proteinExistence type="predicted"/>
<dbReference type="InterPro" id="IPR026870">
    <property type="entry name" value="Zinc_ribbon_dom"/>
</dbReference>
<dbReference type="Proteomes" id="UP000494115">
    <property type="component" value="Unassembled WGS sequence"/>
</dbReference>
<protein>
    <recommendedName>
        <fullName evidence="1">Zinc-ribbon domain-containing protein</fullName>
    </recommendedName>
</protein>
<evidence type="ECO:0000313" key="2">
    <source>
        <dbReference type="EMBL" id="CAB3797422.1"/>
    </source>
</evidence>